<dbReference type="PANTHER" id="PTHR30163">
    <property type="entry name" value="MEMBRANE-BOUND LYTIC MUREIN TRANSGLYCOSYLASE B"/>
    <property type="match status" value="1"/>
</dbReference>
<dbReference type="AlphaFoldDB" id="A0A402BYM5"/>
<sequence length="284" mass="29685">MLRCRDPCSVWTPSRLAGIGEFGVDDGDVNRYPARPKRRSRWPGPLFALLAATVVVVLAYGACSREQQPRIAIPEGIPPGPGAATPPIDINAPGRSADQLHEWSAGLADSIGVGNTALEAYGYASAVIAETKPECGIGWTTLAGIASVESRHGTHAGSTVGPTGQVTPEIRGIPLDGGPGVAEIPDTDGGAMDGDPVHDRAMGPLQFIPETWKRWGVDANGDGVADADNIDDASLTAARYLCDRGGDLTTPDGWQSALMAYNLSGEYLTLVRDRASAYSVGVRP</sequence>
<dbReference type="EMBL" id="BHYM01000002">
    <property type="protein sequence ID" value="GCE36443.1"/>
    <property type="molecule type" value="Genomic_DNA"/>
</dbReference>
<dbReference type="InterPro" id="IPR023346">
    <property type="entry name" value="Lysozyme-like_dom_sf"/>
</dbReference>
<keyword evidence="2" id="KW-0472">Membrane</keyword>
<dbReference type="InterPro" id="IPR031304">
    <property type="entry name" value="SLT_2"/>
</dbReference>
<gene>
    <name evidence="4" type="ORF">Rhow_001809</name>
</gene>
<feature type="region of interest" description="Disordered" evidence="1">
    <location>
        <begin position="73"/>
        <end position="95"/>
    </location>
</feature>
<evidence type="ECO:0000313" key="5">
    <source>
        <dbReference type="Proteomes" id="UP000287519"/>
    </source>
</evidence>
<dbReference type="CDD" id="cd13399">
    <property type="entry name" value="Slt35-like"/>
    <property type="match status" value="1"/>
</dbReference>
<dbReference type="Proteomes" id="UP000287519">
    <property type="component" value="Unassembled WGS sequence"/>
</dbReference>
<evidence type="ECO:0000259" key="3">
    <source>
        <dbReference type="Pfam" id="PF13406"/>
    </source>
</evidence>
<feature type="transmembrane region" description="Helical" evidence="2">
    <location>
        <begin position="44"/>
        <end position="62"/>
    </location>
</feature>
<comment type="caution">
    <text evidence="4">The sequence shown here is derived from an EMBL/GenBank/DDBJ whole genome shotgun (WGS) entry which is preliminary data.</text>
</comment>
<dbReference type="SUPFAM" id="SSF53955">
    <property type="entry name" value="Lysozyme-like"/>
    <property type="match status" value="1"/>
</dbReference>
<keyword evidence="5" id="KW-1185">Reference proteome</keyword>
<keyword evidence="2" id="KW-0812">Transmembrane</keyword>
<dbReference type="Gene3D" id="1.10.530.10">
    <property type="match status" value="1"/>
</dbReference>
<evidence type="ECO:0000256" key="2">
    <source>
        <dbReference type="SAM" id="Phobius"/>
    </source>
</evidence>
<keyword evidence="4" id="KW-0449">Lipoprotein</keyword>
<name>A0A402BYM5_RHOWR</name>
<keyword evidence="2" id="KW-1133">Transmembrane helix</keyword>
<feature type="domain" description="Transglycosylase SLT" evidence="3">
    <location>
        <begin position="201"/>
        <end position="245"/>
    </location>
</feature>
<protein>
    <submittedName>
        <fullName evidence="4">Lipoprotein LpqU</fullName>
    </submittedName>
</protein>
<dbReference type="GO" id="GO:0009253">
    <property type="term" value="P:peptidoglycan catabolic process"/>
    <property type="evidence" value="ECO:0007669"/>
    <property type="project" value="TreeGrafter"/>
</dbReference>
<accession>A0A402BYM5</accession>
<dbReference type="InterPro" id="IPR043426">
    <property type="entry name" value="MltB-like"/>
</dbReference>
<organism evidence="4 5">
    <name type="scientific">Rhodococcus wratislaviensis</name>
    <name type="common">Tsukamurella wratislaviensis</name>
    <dbReference type="NCBI Taxonomy" id="44752"/>
    <lineage>
        <taxon>Bacteria</taxon>
        <taxon>Bacillati</taxon>
        <taxon>Actinomycetota</taxon>
        <taxon>Actinomycetes</taxon>
        <taxon>Mycobacteriales</taxon>
        <taxon>Nocardiaceae</taxon>
        <taxon>Rhodococcus</taxon>
    </lineage>
</organism>
<dbReference type="Pfam" id="PF13406">
    <property type="entry name" value="SLT_2"/>
    <property type="match status" value="1"/>
</dbReference>
<evidence type="ECO:0000256" key="1">
    <source>
        <dbReference type="SAM" id="MobiDB-lite"/>
    </source>
</evidence>
<evidence type="ECO:0000313" key="4">
    <source>
        <dbReference type="EMBL" id="GCE36443.1"/>
    </source>
</evidence>
<reference evidence="4 5" key="1">
    <citation type="submission" date="2018-11" db="EMBL/GenBank/DDBJ databases">
        <title>Microbial catabolism of amino acid.</title>
        <authorList>
            <person name="Hibi M."/>
            <person name="Ogawa J."/>
        </authorList>
    </citation>
    <scope>NUCLEOTIDE SEQUENCE [LARGE SCALE GENOMIC DNA]</scope>
    <source>
        <strain evidence="4 5">C31-06</strain>
    </source>
</reference>
<dbReference type="PANTHER" id="PTHR30163:SF8">
    <property type="entry name" value="LYTIC MUREIN TRANSGLYCOSYLASE"/>
    <property type="match status" value="1"/>
</dbReference>
<dbReference type="GO" id="GO:0008933">
    <property type="term" value="F:peptidoglycan lytic transglycosylase activity"/>
    <property type="evidence" value="ECO:0007669"/>
    <property type="project" value="TreeGrafter"/>
</dbReference>
<proteinExistence type="predicted"/>